<feature type="coiled-coil region" evidence="1">
    <location>
        <begin position="42"/>
        <end position="108"/>
    </location>
</feature>
<accession>A0A2T2NK12</accession>
<dbReference type="AlphaFoldDB" id="A0A2T2NK12"/>
<evidence type="ECO:0000256" key="1">
    <source>
        <dbReference type="SAM" id="Coils"/>
    </source>
</evidence>
<organism evidence="2 3">
    <name type="scientific">Corynespora cassiicola Philippines</name>
    <dbReference type="NCBI Taxonomy" id="1448308"/>
    <lineage>
        <taxon>Eukaryota</taxon>
        <taxon>Fungi</taxon>
        <taxon>Dikarya</taxon>
        <taxon>Ascomycota</taxon>
        <taxon>Pezizomycotina</taxon>
        <taxon>Dothideomycetes</taxon>
        <taxon>Pleosporomycetidae</taxon>
        <taxon>Pleosporales</taxon>
        <taxon>Corynesporascaceae</taxon>
        <taxon>Corynespora</taxon>
    </lineage>
</organism>
<protein>
    <submittedName>
        <fullName evidence="2">Uncharacterized protein</fullName>
    </submittedName>
</protein>
<evidence type="ECO:0000313" key="2">
    <source>
        <dbReference type="EMBL" id="PSN65767.1"/>
    </source>
</evidence>
<reference evidence="2 3" key="1">
    <citation type="journal article" date="2018" name="Front. Microbiol.">
        <title>Genome-Wide Analysis of Corynespora cassiicola Leaf Fall Disease Putative Effectors.</title>
        <authorList>
            <person name="Lopez D."/>
            <person name="Ribeiro S."/>
            <person name="Label P."/>
            <person name="Fumanal B."/>
            <person name="Venisse J.S."/>
            <person name="Kohler A."/>
            <person name="de Oliveira R.R."/>
            <person name="Labutti K."/>
            <person name="Lipzen A."/>
            <person name="Lail K."/>
            <person name="Bauer D."/>
            <person name="Ohm R.A."/>
            <person name="Barry K.W."/>
            <person name="Spatafora J."/>
            <person name="Grigoriev I.V."/>
            <person name="Martin F.M."/>
            <person name="Pujade-Renaud V."/>
        </authorList>
    </citation>
    <scope>NUCLEOTIDE SEQUENCE [LARGE SCALE GENOMIC DNA]</scope>
    <source>
        <strain evidence="2 3">Philippines</strain>
    </source>
</reference>
<evidence type="ECO:0000313" key="3">
    <source>
        <dbReference type="Proteomes" id="UP000240883"/>
    </source>
</evidence>
<sequence>MESSYDSIVHSADMQLLREDLESQKKRELSLVKECTRLMDANTKLVQSLDKKKNNINCLEQELRGAQQEKLKTQIGLCLEESKVHTAMEDIQKSKRETKNIADAYKKQSKRLQSIQGK</sequence>
<keyword evidence="3" id="KW-1185">Reference proteome</keyword>
<gene>
    <name evidence="2" type="ORF">BS50DRAFT_634989</name>
</gene>
<dbReference type="Proteomes" id="UP000240883">
    <property type="component" value="Unassembled WGS sequence"/>
</dbReference>
<keyword evidence="1" id="KW-0175">Coiled coil</keyword>
<dbReference type="EMBL" id="KZ678136">
    <property type="protein sequence ID" value="PSN65767.1"/>
    <property type="molecule type" value="Genomic_DNA"/>
</dbReference>
<proteinExistence type="predicted"/>
<name>A0A2T2NK12_CORCC</name>